<evidence type="ECO:0000313" key="5">
    <source>
        <dbReference type="Proteomes" id="UP000593566"/>
    </source>
</evidence>
<dbReference type="InterPro" id="IPR002889">
    <property type="entry name" value="WSC_carb-bd"/>
</dbReference>
<organism evidence="4 5">
    <name type="scientific">Letharia lupina</name>
    <dbReference type="NCBI Taxonomy" id="560253"/>
    <lineage>
        <taxon>Eukaryota</taxon>
        <taxon>Fungi</taxon>
        <taxon>Dikarya</taxon>
        <taxon>Ascomycota</taxon>
        <taxon>Pezizomycotina</taxon>
        <taxon>Lecanoromycetes</taxon>
        <taxon>OSLEUM clade</taxon>
        <taxon>Lecanoromycetidae</taxon>
        <taxon>Lecanorales</taxon>
        <taxon>Lecanorineae</taxon>
        <taxon>Parmeliaceae</taxon>
        <taxon>Letharia</taxon>
    </lineage>
</organism>
<proteinExistence type="predicted"/>
<dbReference type="PANTHER" id="PTHR45964">
    <property type="entry name" value="WSCD FAMILY MEMBER CG9164"/>
    <property type="match status" value="1"/>
</dbReference>
<keyword evidence="2" id="KW-0732">Signal</keyword>
<evidence type="ECO:0000256" key="1">
    <source>
        <dbReference type="ARBA" id="ARBA00022737"/>
    </source>
</evidence>
<accession>A0A8H6FB78</accession>
<sequence>MKHPRLLTFAFLTFTTSNVLALQALSLPTNPAPPGPPTIATVPGWTYRGCHTDHITDRTLTGKKWTGKLTPRHCAIICSGYRYFALEGSNECYCGNTVAHASIPTPDHFCANVCSGNQQSVCGGINVLSLYESNKFASIASPSIRLVSSNSTINSSNAAPSKPPTPPAPPAVVRVPGWTYRGCWTDDPHDRTLTAKTRKGSITPEKCAQICRGYTFFGLEYSNECYCGNSLSYGTTRVSENQCSRVCMGNFRWICGGSGTLSLYEVEQPETAVS</sequence>
<keyword evidence="5" id="KW-1185">Reference proteome</keyword>
<dbReference type="Proteomes" id="UP000593566">
    <property type="component" value="Unassembled WGS sequence"/>
</dbReference>
<dbReference type="Pfam" id="PF01822">
    <property type="entry name" value="WSC"/>
    <property type="match status" value="2"/>
</dbReference>
<dbReference type="RefSeq" id="XP_037150839.1">
    <property type="nucleotide sequence ID" value="XM_037293186.1"/>
</dbReference>
<name>A0A8H6FB78_9LECA</name>
<keyword evidence="1" id="KW-0677">Repeat</keyword>
<evidence type="ECO:0000259" key="3">
    <source>
        <dbReference type="PROSITE" id="PS51212"/>
    </source>
</evidence>
<dbReference type="PANTHER" id="PTHR45964:SF5">
    <property type="entry name" value="WSCD FAMILY MEMBER CG9164"/>
    <property type="match status" value="1"/>
</dbReference>
<dbReference type="PROSITE" id="PS51212">
    <property type="entry name" value="WSC"/>
    <property type="match status" value="2"/>
</dbReference>
<gene>
    <name evidence="4" type="ORF">HO133_002259</name>
</gene>
<comment type="caution">
    <text evidence="4">The sequence shown here is derived from an EMBL/GenBank/DDBJ whole genome shotgun (WGS) entry which is preliminary data.</text>
</comment>
<protein>
    <recommendedName>
        <fullName evidence="3">WSC domain-containing protein</fullName>
    </recommendedName>
</protein>
<evidence type="ECO:0000256" key="2">
    <source>
        <dbReference type="SAM" id="SignalP"/>
    </source>
</evidence>
<feature type="chain" id="PRO_5034038908" description="WSC domain-containing protein" evidence="2">
    <location>
        <begin position="22"/>
        <end position="274"/>
    </location>
</feature>
<dbReference type="SMART" id="SM00321">
    <property type="entry name" value="WSC"/>
    <property type="match status" value="2"/>
</dbReference>
<dbReference type="InterPro" id="IPR051589">
    <property type="entry name" value="Sialate-O-sulfotransferase"/>
</dbReference>
<feature type="signal peptide" evidence="2">
    <location>
        <begin position="1"/>
        <end position="21"/>
    </location>
</feature>
<dbReference type="AlphaFoldDB" id="A0A8H6FB78"/>
<feature type="domain" description="WSC" evidence="3">
    <location>
        <begin position="177"/>
        <end position="267"/>
    </location>
</feature>
<feature type="domain" description="WSC" evidence="3">
    <location>
        <begin position="44"/>
        <end position="134"/>
    </location>
</feature>
<evidence type="ECO:0000313" key="4">
    <source>
        <dbReference type="EMBL" id="KAF6221404.1"/>
    </source>
</evidence>
<reference evidence="4 5" key="1">
    <citation type="journal article" date="2020" name="Genomics">
        <title>Complete, high-quality genomes from long-read metagenomic sequencing of two wolf lichen thalli reveals enigmatic genome architecture.</title>
        <authorList>
            <person name="McKenzie S.K."/>
            <person name="Walston R.F."/>
            <person name="Allen J.L."/>
        </authorList>
    </citation>
    <scope>NUCLEOTIDE SEQUENCE [LARGE SCALE GENOMIC DNA]</scope>
    <source>
        <strain evidence="4">WasteWater1</strain>
    </source>
</reference>
<dbReference type="EMBL" id="JACCJB010000014">
    <property type="protein sequence ID" value="KAF6221404.1"/>
    <property type="molecule type" value="Genomic_DNA"/>
</dbReference>
<dbReference type="GeneID" id="59330673"/>